<dbReference type="GO" id="GO:0016020">
    <property type="term" value="C:membrane"/>
    <property type="evidence" value="ECO:0007669"/>
    <property type="project" value="UniProtKB-SubCell"/>
</dbReference>
<dbReference type="AlphaFoldDB" id="A0A4R8MMS8"/>
<dbReference type="OrthoDB" id="9790723at2"/>
<dbReference type="EMBL" id="SORO01000002">
    <property type="protein sequence ID" value="TDY68677.1"/>
    <property type="molecule type" value="Genomic_DNA"/>
</dbReference>
<feature type="transmembrane region" description="Helical" evidence="1">
    <location>
        <begin position="129"/>
        <end position="146"/>
    </location>
</feature>
<name>A0A4R8MMS8_LEPME</name>
<accession>A0A4R8MMS8</accession>
<feature type="transmembrane region" description="Helical" evidence="1">
    <location>
        <begin position="153"/>
        <end position="172"/>
    </location>
</feature>
<protein>
    <submittedName>
        <fullName evidence="3">PAP2 superfamily protein</fullName>
    </submittedName>
</protein>
<evidence type="ECO:0000313" key="3">
    <source>
        <dbReference type="EMBL" id="TDY68677.1"/>
    </source>
</evidence>
<evidence type="ECO:0000259" key="2">
    <source>
        <dbReference type="Pfam" id="PF14378"/>
    </source>
</evidence>
<evidence type="ECO:0000313" key="4">
    <source>
        <dbReference type="Proteomes" id="UP000294684"/>
    </source>
</evidence>
<feature type="transmembrane region" description="Helical" evidence="1">
    <location>
        <begin position="52"/>
        <end position="74"/>
    </location>
</feature>
<comment type="caution">
    <text evidence="3">The sequence shown here is derived from an EMBL/GenBank/DDBJ whole genome shotgun (WGS) entry which is preliminary data.</text>
</comment>
<dbReference type="InterPro" id="IPR026841">
    <property type="entry name" value="Aur1/Ipt1"/>
</dbReference>
<gene>
    <name evidence="3" type="ORF">CLV96_3195</name>
</gene>
<dbReference type="Gene3D" id="1.20.144.10">
    <property type="entry name" value="Phosphatidic acid phosphatase type 2/haloperoxidase"/>
    <property type="match status" value="1"/>
</dbReference>
<keyword evidence="1" id="KW-1133">Transmembrane helix</keyword>
<sequence>MNVKYKLFLQFVFVYSRVSFLFLIFYLGSNYLNTNRTNYYHLYFPFEQKIPFYEWAIYPYVSVFLFFAIPVFYLDFFEIKKLERSFIFSIIISCLFFLIFPTKLGFLYTPDHSINFIYSYLKQVDHPHNLVPSLHVCFTSTIFVFLYKKETRIPLIIFFVFWTTLIYSSVIFTHQHHFLDILGGMILSFISIKIFLQ</sequence>
<proteinExistence type="predicted"/>
<feature type="transmembrane region" description="Helical" evidence="1">
    <location>
        <begin position="7"/>
        <end position="32"/>
    </location>
</feature>
<feature type="domain" description="Inositolphosphotransferase Aur1/Ipt1" evidence="2">
    <location>
        <begin position="60"/>
        <end position="193"/>
    </location>
</feature>
<keyword evidence="1" id="KW-0472">Membrane</keyword>
<dbReference type="Proteomes" id="UP000294684">
    <property type="component" value="Unassembled WGS sequence"/>
</dbReference>
<reference evidence="3 4" key="1">
    <citation type="submission" date="2019-03" db="EMBL/GenBank/DDBJ databases">
        <title>Genomic Encyclopedia of Archaeal and Bacterial Type Strains, Phase II (KMG-II): from individual species to whole genera.</title>
        <authorList>
            <person name="Goeker M."/>
        </authorList>
    </citation>
    <scope>NUCLEOTIDE SEQUENCE [LARGE SCALE GENOMIC DNA]</scope>
    <source>
        <strain evidence="3 4">DSM 21537</strain>
    </source>
</reference>
<organism evidence="3 4">
    <name type="scientific">Leptospira meyeri</name>
    <dbReference type="NCBI Taxonomy" id="29508"/>
    <lineage>
        <taxon>Bacteria</taxon>
        <taxon>Pseudomonadati</taxon>
        <taxon>Spirochaetota</taxon>
        <taxon>Spirochaetia</taxon>
        <taxon>Leptospirales</taxon>
        <taxon>Leptospiraceae</taxon>
        <taxon>Leptospira</taxon>
    </lineage>
</organism>
<keyword evidence="1" id="KW-0812">Transmembrane</keyword>
<feature type="transmembrane region" description="Helical" evidence="1">
    <location>
        <begin position="86"/>
        <end position="109"/>
    </location>
</feature>
<keyword evidence="4" id="KW-1185">Reference proteome</keyword>
<feature type="transmembrane region" description="Helical" evidence="1">
    <location>
        <begin position="178"/>
        <end position="196"/>
    </location>
</feature>
<dbReference type="Pfam" id="PF14378">
    <property type="entry name" value="PAP2_3"/>
    <property type="match status" value="1"/>
</dbReference>
<evidence type="ECO:0000256" key="1">
    <source>
        <dbReference type="SAM" id="Phobius"/>
    </source>
</evidence>